<keyword evidence="2" id="KW-1185">Reference proteome</keyword>
<evidence type="ECO:0000313" key="1">
    <source>
        <dbReference type="EMBL" id="WSB95628.1"/>
    </source>
</evidence>
<evidence type="ECO:0000313" key="2">
    <source>
        <dbReference type="Proteomes" id="UP001348369"/>
    </source>
</evidence>
<reference evidence="1" key="1">
    <citation type="submission" date="2022-10" db="EMBL/GenBank/DDBJ databases">
        <title>The complete genomes of actinobacterial strains from the NBC collection.</title>
        <authorList>
            <person name="Joergensen T.S."/>
            <person name="Alvarez Arevalo M."/>
            <person name="Sterndorff E.B."/>
            <person name="Faurdal D."/>
            <person name="Vuksanovic O."/>
            <person name="Mourched A.-S."/>
            <person name="Charusanti P."/>
            <person name="Shaw S."/>
            <person name="Blin K."/>
            <person name="Weber T."/>
        </authorList>
    </citation>
    <scope>NUCLEOTIDE SEQUENCE</scope>
    <source>
        <strain evidence="1">NBC 01771</strain>
    </source>
</reference>
<organism evidence="1 2">
    <name type="scientific">Streptomyces scopuliridis</name>
    <dbReference type="NCBI Taxonomy" id="452529"/>
    <lineage>
        <taxon>Bacteria</taxon>
        <taxon>Bacillati</taxon>
        <taxon>Actinomycetota</taxon>
        <taxon>Actinomycetes</taxon>
        <taxon>Kitasatosporales</taxon>
        <taxon>Streptomycetaceae</taxon>
        <taxon>Streptomyces</taxon>
    </lineage>
</organism>
<dbReference type="EMBL" id="CP109109">
    <property type="protein sequence ID" value="WSB95628.1"/>
    <property type="molecule type" value="Genomic_DNA"/>
</dbReference>
<sequence>MTRSHRLRYCPEAPEYVSLLTVRLESPTTEKEMPEMDDQMFKKEPAFFPFVSAEIFFEAESDVDEIDFGNALDNELDEMLKISDSA</sequence>
<gene>
    <name evidence="1" type="ORF">OG835_00290</name>
</gene>
<dbReference type="Proteomes" id="UP001348369">
    <property type="component" value="Chromosome"/>
</dbReference>
<name>A0ACD4ZCE4_9ACTN</name>
<accession>A0ACD4ZCE4</accession>
<proteinExistence type="predicted"/>
<protein>
    <submittedName>
        <fullName evidence="1">Uncharacterized protein</fullName>
    </submittedName>
</protein>